<keyword evidence="2" id="KW-0732">Signal</keyword>
<protein>
    <submittedName>
        <fullName evidence="3">Uncharacterized protein</fullName>
    </submittedName>
</protein>
<reference evidence="3 4" key="1">
    <citation type="submission" date="2016-11" db="EMBL/GenBank/DDBJ databases">
        <title>Whole genomes of Flavobacteriaceae.</title>
        <authorList>
            <person name="Stine C."/>
            <person name="Li C."/>
            <person name="Tadesse D."/>
        </authorList>
    </citation>
    <scope>NUCLEOTIDE SEQUENCE [LARGE SCALE GENOMIC DNA]</scope>
    <source>
        <strain evidence="3 4">DSM 15937</strain>
    </source>
</reference>
<feature type="chain" id="PRO_5047505667" evidence="2">
    <location>
        <begin position="20"/>
        <end position="78"/>
    </location>
</feature>
<evidence type="ECO:0000256" key="2">
    <source>
        <dbReference type="SAM" id="SignalP"/>
    </source>
</evidence>
<keyword evidence="4" id="KW-1185">Reference proteome</keyword>
<feature type="compositionally biased region" description="Low complexity" evidence="1">
    <location>
        <begin position="41"/>
        <end position="60"/>
    </location>
</feature>
<dbReference type="EMBL" id="MUGV01000040">
    <property type="protein sequence ID" value="OXA75915.1"/>
    <property type="molecule type" value="Genomic_DNA"/>
</dbReference>
<feature type="signal peptide" evidence="2">
    <location>
        <begin position="1"/>
        <end position="19"/>
    </location>
</feature>
<dbReference type="RefSeq" id="WP_074663300.1">
    <property type="nucleotide sequence ID" value="NZ_MUGV01000040.1"/>
</dbReference>
<name>A0ABX4BL61_FLAFR</name>
<proteinExistence type="predicted"/>
<organism evidence="3 4">
    <name type="scientific">Flavobacterium frigidimaris</name>
    <dbReference type="NCBI Taxonomy" id="262320"/>
    <lineage>
        <taxon>Bacteria</taxon>
        <taxon>Pseudomonadati</taxon>
        <taxon>Bacteroidota</taxon>
        <taxon>Flavobacteriia</taxon>
        <taxon>Flavobacteriales</taxon>
        <taxon>Flavobacteriaceae</taxon>
        <taxon>Flavobacterium</taxon>
    </lineage>
</organism>
<dbReference type="Proteomes" id="UP000198382">
    <property type="component" value="Unassembled WGS sequence"/>
</dbReference>
<evidence type="ECO:0000313" key="3">
    <source>
        <dbReference type="EMBL" id="OXA75915.1"/>
    </source>
</evidence>
<comment type="caution">
    <text evidence="3">The sequence shown here is derived from an EMBL/GenBank/DDBJ whole genome shotgun (WGS) entry which is preliminary data.</text>
</comment>
<sequence>MKNLLITAALFFTVGIVSAQETPKTNKKAKTSTDTILKSTHTTKSSTYKTDSVKTKNTSTKMKKSSTRPKTAIDTIKP</sequence>
<accession>A0ABX4BL61</accession>
<feature type="region of interest" description="Disordered" evidence="1">
    <location>
        <begin position="41"/>
        <end position="78"/>
    </location>
</feature>
<evidence type="ECO:0000313" key="4">
    <source>
        <dbReference type="Proteomes" id="UP000198382"/>
    </source>
</evidence>
<gene>
    <name evidence="3" type="ORF">B0A65_20395</name>
</gene>
<evidence type="ECO:0000256" key="1">
    <source>
        <dbReference type="SAM" id="MobiDB-lite"/>
    </source>
</evidence>